<reference evidence="3" key="2">
    <citation type="journal article" date="2021" name="Genome Biol. Evol.">
        <title>Developing a high-quality reference genome for a parasitic bivalve with doubly uniparental inheritance (Bivalvia: Unionida).</title>
        <authorList>
            <person name="Smith C.H."/>
        </authorList>
    </citation>
    <scope>NUCLEOTIDE SEQUENCE</scope>
    <source>
        <strain evidence="3">CHS0354</strain>
        <tissue evidence="3">Mantle</tissue>
    </source>
</reference>
<feature type="transmembrane region" description="Helical" evidence="1">
    <location>
        <begin position="42"/>
        <end position="64"/>
    </location>
</feature>
<dbReference type="PROSITE" id="PS01009">
    <property type="entry name" value="CRISP_1"/>
    <property type="match status" value="1"/>
</dbReference>
<keyword evidence="1" id="KW-0812">Transmembrane</keyword>
<dbReference type="InterPro" id="IPR018244">
    <property type="entry name" value="Allrgn_V5/Tpx1_CS"/>
</dbReference>
<feature type="transmembrane region" description="Helical" evidence="1">
    <location>
        <begin position="345"/>
        <end position="364"/>
    </location>
</feature>
<name>A0AAE0TEY5_9BIVA</name>
<sequence length="365" mass="40079">MHMAKYDNVVLYGPLSRDAGIDYKDKDAVSHKDTGKGNKSTAILPAAIVLLVLVSLVTRCHYVVHILCQVLQKGNVDPIANYNGTFIMVVSLKGALYRYGFVSAQGFDSECEDRYKALNGHSRCLPRKSHLLNQTVQNLIVDRHNRYRQEVSPPASNMRKLLADIAQRWADNCKLKHDEPSQRIIPGKFQVGQNIATSGTSISWSDVIDLWKNESFKFTYGNHVQLLQVGHYTQLIWATTGLLGCGQSKCGGTYFFVCNYGPGGNNGDISTPYIKGQSSCNGQQQCQSHLYDGCNGLVCLNEGTFNENNCTCSCPEDTHYLDGNNCPYAGIGYKEGSVPLPASSAQTSTVLFALLFSVVVGILIN</sequence>
<gene>
    <name evidence="3" type="ORF">CHS0354_010330</name>
</gene>
<keyword evidence="4" id="KW-1185">Reference proteome</keyword>
<organism evidence="3 4">
    <name type="scientific">Potamilus streckersoni</name>
    <dbReference type="NCBI Taxonomy" id="2493646"/>
    <lineage>
        <taxon>Eukaryota</taxon>
        <taxon>Metazoa</taxon>
        <taxon>Spiralia</taxon>
        <taxon>Lophotrochozoa</taxon>
        <taxon>Mollusca</taxon>
        <taxon>Bivalvia</taxon>
        <taxon>Autobranchia</taxon>
        <taxon>Heteroconchia</taxon>
        <taxon>Palaeoheterodonta</taxon>
        <taxon>Unionida</taxon>
        <taxon>Unionoidea</taxon>
        <taxon>Unionidae</taxon>
        <taxon>Ambleminae</taxon>
        <taxon>Lampsilini</taxon>
        <taxon>Potamilus</taxon>
    </lineage>
</organism>
<dbReference type="SUPFAM" id="SSF55797">
    <property type="entry name" value="PR-1-like"/>
    <property type="match status" value="1"/>
</dbReference>
<dbReference type="PANTHER" id="PTHR10334">
    <property type="entry name" value="CYSTEINE-RICH SECRETORY PROTEIN-RELATED"/>
    <property type="match status" value="1"/>
</dbReference>
<proteinExistence type="predicted"/>
<dbReference type="PROSITE" id="PS01010">
    <property type="entry name" value="CRISP_2"/>
    <property type="match status" value="1"/>
</dbReference>
<dbReference type="InterPro" id="IPR014044">
    <property type="entry name" value="CAP_dom"/>
</dbReference>
<protein>
    <recommendedName>
        <fullName evidence="2">SCP domain-containing protein</fullName>
    </recommendedName>
</protein>
<dbReference type="InterPro" id="IPR001283">
    <property type="entry name" value="CRISP-related"/>
</dbReference>
<dbReference type="Pfam" id="PF00188">
    <property type="entry name" value="CAP"/>
    <property type="match status" value="1"/>
</dbReference>
<dbReference type="PRINTS" id="PR00837">
    <property type="entry name" value="V5TPXLIKE"/>
</dbReference>
<dbReference type="GO" id="GO:0005576">
    <property type="term" value="C:extracellular region"/>
    <property type="evidence" value="ECO:0007669"/>
    <property type="project" value="InterPro"/>
</dbReference>
<keyword evidence="1" id="KW-0472">Membrane</keyword>
<dbReference type="InterPro" id="IPR035940">
    <property type="entry name" value="CAP_sf"/>
</dbReference>
<reference evidence="3" key="1">
    <citation type="journal article" date="2021" name="Genome Biol. Evol.">
        <title>A High-Quality Reference Genome for a Parasitic Bivalve with Doubly Uniparental Inheritance (Bivalvia: Unionida).</title>
        <authorList>
            <person name="Smith C.H."/>
        </authorList>
    </citation>
    <scope>NUCLEOTIDE SEQUENCE</scope>
    <source>
        <strain evidence="3">CHS0354</strain>
    </source>
</reference>
<feature type="domain" description="SCP" evidence="2">
    <location>
        <begin position="135"/>
        <end position="268"/>
    </location>
</feature>
<evidence type="ECO:0000259" key="2">
    <source>
        <dbReference type="SMART" id="SM00198"/>
    </source>
</evidence>
<evidence type="ECO:0000313" key="4">
    <source>
        <dbReference type="Proteomes" id="UP001195483"/>
    </source>
</evidence>
<keyword evidence="1" id="KW-1133">Transmembrane helix</keyword>
<reference evidence="3" key="3">
    <citation type="submission" date="2023-05" db="EMBL/GenBank/DDBJ databases">
        <authorList>
            <person name="Smith C.H."/>
        </authorList>
    </citation>
    <scope>NUCLEOTIDE SEQUENCE</scope>
    <source>
        <strain evidence="3">CHS0354</strain>
        <tissue evidence="3">Mantle</tissue>
    </source>
</reference>
<dbReference type="Proteomes" id="UP001195483">
    <property type="component" value="Unassembled WGS sequence"/>
</dbReference>
<dbReference type="AlphaFoldDB" id="A0AAE0TEY5"/>
<accession>A0AAE0TEY5</accession>
<dbReference type="SMART" id="SM00198">
    <property type="entry name" value="SCP"/>
    <property type="match status" value="1"/>
</dbReference>
<evidence type="ECO:0000256" key="1">
    <source>
        <dbReference type="SAM" id="Phobius"/>
    </source>
</evidence>
<evidence type="ECO:0000313" key="3">
    <source>
        <dbReference type="EMBL" id="KAK3608483.1"/>
    </source>
</evidence>
<comment type="caution">
    <text evidence="3">The sequence shown here is derived from an EMBL/GenBank/DDBJ whole genome shotgun (WGS) entry which is preliminary data.</text>
</comment>
<dbReference type="EMBL" id="JAEAOA010000646">
    <property type="protein sequence ID" value="KAK3608483.1"/>
    <property type="molecule type" value="Genomic_DNA"/>
</dbReference>
<dbReference type="Gene3D" id="3.40.33.10">
    <property type="entry name" value="CAP"/>
    <property type="match status" value="1"/>
</dbReference>